<reference evidence="3" key="2">
    <citation type="journal article" date="2018" name="BMC Genomics">
        <title>A manually annotated Actinidia chinensis var. chinensis (kiwifruit) genome highlights the challenges associated with draft genomes and gene prediction in plants.</title>
        <authorList>
            <person name="Pilkington S.M."/>
            <person name="Crowhurst R."/>
            <person name="Hilario E."/>
            <person name="Nardozza S."/>
            <person name="Fraser L."/>
            <person name="Peng Y."/>
            <person name="Gunaseelan K."/>
            <person name="Simpson R."/>
            <person name="Tahir J."/>
            <person name="Deroles S.C."/>
            <person name="Templeton K."/>
            <person name="Luo Z."/>
            <person name="Davy M."/>
            <person name="Cheng C."/>
            <person name="McNeilage M."/>
            <person name="Scaglione D."/>
            <person name="Liu Y."/>
            <person name="Zhang Q."/>
            <person name="Datson P."/>
            <person name="De Silva N."/>
            <person name="Gardiner S.E."/>
            <person name="Bassett H."/>
            <person name="Chagne D."/>
            <person name="McCallum J."/>
            <person name="Dzierzon H."/>
            <person name="Deng C."/>
            <person name="Wang Y.Y."/>
            <person name="Barron L."/>
            <person name="Manako K."/>
            <person name="Bowen J."/>
            <person name="Foster T.M."/>
            <person name="Erridge Z.A."/>
            <person name="Tiffin H."/>
            <person name="Waite C.N."/>
            <person name="Davies K.M."/>
            <person name="Grierson E.P."/>
            <person name="Laing W.A."/>
            <person name="Kirk R."/>
            <person name="Chen X."/>
            <person name="Wood M."/>
            <person name="Montefiori M."/>
            <person name="Brummell D.A."/>
            <person name="Schwinn K.E."/>
            <person name="Catanach A."/>
            <person name="Fullerton C."/>
            <person name="Li D."/>
            <person name="Meiyalaghan S."/>
            <person name="Nieuwenhuizen N."/>
            <person name="Read N."/>
            <person name="Prakash R."/>
            <person name="Hunter D."/>
            <person name="Zhang H."/>
            <person name="McKenzie M."/>
            <person name="Knabel M."/>
            <person name="Harris A."/>
            <person name="Allan A.C."/>
            <person name="Gleave A."/>
            <person name="Chen A."/>
            <person name="Janssen B.J."/>
            <person name="Plunkett B."/>
            <person name="Ampomah-Dwamena C."/>
            <person name="Voogd C."/>
            <person name="Leif D."/>
            <person name="Lafferty D."/>
            <person name="Souleyre E.J.F."/>
            <person name="Varkonyi-Gasic E."/>
            <person name="Gambi F."/>
            <person name="Hanley J."/>
            <person name="Yao J.L."/>
            <person name="Cheung J."/>
            <person name="David K.M."/>
            <person name="Warren B."/>
            <person name="Marsh K."/>
            <person name="Snowden K.C."/>
            <person name="Lin-Wang K."/>
            <person name="Brian L."/>
            <person name="Martinez-Sanchez M."/>
            <person name="Wang M."/>
            <person name="Ileperuma N."/>
            <person name="Macnee N."/>
            <person name="Campin R."/>
            <person name="McAtee P."/>
            <person name="Drummond R.S.M."/>
            <person name="Espley R.V."/>
            <person name="Ireland H.S."/>
            <person name="Wu R."/>
            <person name="Atkinson R.G."/>
            <person name="Karunairetnam S."/>
            <person name="Bulley S."/>
            <person name="Chunkath S."/>
            <person name="Hanley Z."/>
            <person name="Storey R."/>
            <person name="Thrimawithana A.H."/>
            <person name="Thomson S."/>
            <person name="David C."/>
            <person name="Testolin R."/>
            <person name="Huang H."/>
            <person name="Hellens R.P."/>
            <person name="Schaffer R.J."/>
        </authorList>
    </citation>
    <scope>NUCLEOTIDE SEQUENCE [LARGE SCALE GENOMIC DNA]</scope>
    <source>
        <strain evidence="3">cv. Red5</strain>
    </source>
</reference>
<accession>A0A2R6RPB9</accession>
<comment type="caution">
    <text evidence="2">The sequence shown here is derived from an EMBL/GenBank/DDBJ whole genome shotgun (WGS) entry which is preliminary data.</text>
</comment>
<dbReference type="Proteomes" id="UP000241394">
    <property type="component" value="Chromosome LG4"/>
</dbReference>
<dbReference type="InParanoid" id="A0A2R6RPB9"/>
<evidence type="ECO:0000313" key="2">
    <source>
        <dbReference type="EMBL" id="PSS31872.1"/>
    </source>
</evidence>
<dbReference type="Gramene" id="PSS31872">
    <property type="protein sequence ID" value="PSS31872"/>
    <property type="gene ID" value="CEY00_Acc05123"/>
</dbReference>
<dbReference type="OMA" id="FLISSGW"/>
<reference evidence="2 3" key="1">
    <citation type="submission" date="2017-07" db="EMBL/GenBank/DDBJ databases">
        <title>An improved, manually edited Actinidia chinensis var. chinensis (kiwifruit) genome highlights the challenges associated with draft genomes and gene prediction in plants.</title>
        <authorList>
            <person name="Pilkington S."/>
            <person name="Crowhurst R."/>
            <person name="Hilario E."/>
            <person name="Nardozza S."/>
            <person name="Fraser L."/>
            <person name="Peng Y."/>
            <person name="Gunaseelan K."/>
            <person name="Simpson R."/>
            <person name="Tahir J."/>
            <person name="Deroles S."/>
            <person name="Templeton K."/>
            <person name="Luo Z."/>
            <person name="Davy M."/>
            <person name="Cheng C."/>
            <person name="Mcneilage M."/>
            <person name="Scaglione D."/>
            <person name="Liu Y."/>
            <person name="Zhang Q."/>
            <person name="Datson P."/>
            <person name="De Silva N."/>
            <person name="Gardiner S."/>
            <person name="Bassett H."/>
            <person name="Chagne D."/>
            <person name="Mccallum J."/>
            <person name="Dzierzon H."/>
            <person name="Deng C."/>
            <person name="Wang Y.-Y."/>
            <person name="Barron N."/>
            <person name="Manako K."/>
            <person name="Bowen J."/>
            <person name="Foster T."/>
            <person name="Erridge Z."/>
            <person name="Tiffin H."/>
            <person name="Waite C."/>
            <person name="Davies K."/>
            <person name="Grierson E."/>
            <person name="Laing W."/>
            <person name="Kirk R."/>
            <person name="Chen X."/>
            <person name="Wood M."/>
            <person name="Montefiori M."/>
            <person name="Brummell D."/>
            <person name="Schwinn K."/>
            <person name="Catanach A."/>
            <person name="Fullerton C."/>
            <person name="Li D."/>
            <person name="Meiyalaghan S."/>
            <person name="Nieuwenhuizen N."/>
            <person name="Read N."/>
            <person name="Prakash R."/>
            <person name="Hunter D."/>
            <person name="Zhang H."/>
            <person name="Mckenzie M."/>
            <person name="Knabel M."/>
            <person name="Harris A."/>
            <person name="Allan A."/>
            <person name="Chen A."/>
            <person name="Janssen B."/>
            <person name="Plunkett B."/>
            <person name="Dwamena C."/>
            <person name="Voogd C."/>
            <person name="Leif D."/>
            <person name="Lafferty D."/>
            <person name="Souleyre E."/>
            <person name="Varkonyi-Gasic E."/>
            <person name="Gambi F."/>
            <person name="Hanley J."/>
            <person name="Yao J.-L."/>
            <person name="Cheung J."/>
            <person name="David K."/>
            <person name="Warren B."/>
            <person name="Marsh K."/>
            <person name="Snowden K."/>
            <person name="Lin-Wang K."/>
            <person name="Brian L."/>
            <person name="Martinez-Sanchez M."/>
            <person name="Wang M."/>
            <person name="Ileperuma N."/>
            <person name="Macnee N."/>
            <person name="Campin R."/>
            <person name="Mcatee P."/>
            <person name="Drummond R."/>
            <person name="Espley R."/>
            <person name="Ireland H."/>
            <person name="Wu R."/>
            <person name="Atkinson R."/>
            <person name="Karunairetnam S."/>
            <person name="Bulley S."/>
            <person name="Chunkath S."/>
            <person name="Hanley Z."/>
            <person name="Storey R."/>
            <person name="Thrimawithana A."/>
            <person name="Thomson S."/>
            <person name="David C."/>
            <person name="Testolin R."/>
        </authorList>
    </citation>
    <scope>NUCLEOTIDE SEQUENCE [LARGE SCALE GENOMIC DNA]</scope>
    <source>
        <strain evidence="3">cv. Red5</strain>
        <tissue evidence="2">Young leaf</tissue>
    </source>
</reference>
<dbReference type="InterPro" id="IPR031851">
    <property type="entry name" value="DUF4750"/>
</dbReference>
<evidence type="ECO:0000256" key="1">
    <source>
        <dbReference type="SAM" id="Phobius"/>
    </source>
</evidence>
<proteinExistence type="predicted"/>
<keyword evidence="1" id="KW-0472">Membrane</keyword>
<name>A0A2R6RPB9_ACTCC</name>
<organism evidence="2 3">
    <name type="scientific">Actinidia chinensis var. chinensis</name>
    <name type="common">Chinese soft-hair kiwi</name>
    <dbReference type="NCBI Taxonomy" id="1590841"/>
    <lineage>
        <taxon>Eukaryota</taxon>
        <taxon>Viridiplantae</taxon>
        <taxon>Streptophyta</taxon>
        <taxon>Embryophyta</taxon>
        <taxon>Tracheophyta</taxon>
        <taxon>Spermatophyta</taxon>
        <taxon>Magnoliopsida</taxon>
        <taxon>eudicotyledons</taxon>
        <taxon>Gunneridae</taxon>
        <taxon>Pentapetalae</taxon>
        <taxon>asterids</taxon>
        <taxon>Ericales</taxon>
        <taxon>Actinidiaceae</taxon>
        <taxon>Actinidia</taxon>
    </lineage>
</organism>
<evidence type="ECO:0000313" key="3">
    <source>
        <dbReference type="Proteomes" id="UP000241394"/>
    </source>
</evidence>
<feature type="transmembrane region" description="Helical" evidence="1">
    <location>
        <begin position="20"/>
        <end position="45"/>
    </location>
</feature>
<dbReference type="OrthoDB" id="1931171at2759"/>
<keyword evidence="1" id="KW-1133">Transmembrane helix</keyword>
<dbReference type="EMBL" id="NKQK01000004">
    <property type="protein sequence ID" value="PSS31872.1"/>
    <property type="molecule type" value="Genomic_DNA"/>
</dbReference>
<dbReference type="FunCoup" id="A0A2R6RPB9">
    <property type="interactions" value="230"/>
</dbReference>
<dbReference type="AlphaFoldDB" id="A0A2R6RPB9"/>
<sequence length="108" mass="12310">MESSSSLDYLNLFLLRPILAISFVLSLILLGWFLAWKLVLVHVPLVREIFGLRKKPTKPKPPNRWRFSRFYNSIDAEISNSQCYRGVVFLDASAQQAGPCQPPCSNLD</sequence>
<gene>
    <name evidence="2" type="ORF">CEY00_Acc05123</name>
</gene>
<dbReference type="Pfam" id="PF15938">
    <property type="entry name" value="DUF4750"/>
    <property type="match status" value="1"/>
</dbReference>
<protein>
    <submittedName>
        <fullName evidence="2">Chitin synthase</fullName>
    </submittedName>
</protein>
<dbReference type="PANTHER" id="PTHR37192:SF2">
    <property type="entry name" value="TRANSMEMBRANE PROTEIN"/>
    <property type="match status" value="1"/>
</dbReference>
<dbReference type="PANTHER" id="PTHR37192">
    <property type="entry name" value="TRANSMEMBRANE PROTEIN"/>
    <property type="match status" value="1"/>
</dbReference>
<keyword evidence="1" id="KW-0812">Transmembrane</keyword>
<keyword evidence="3" id="KW-1185">Reference proteome</keyword>